<dbReference type="InterPro" id="IPR031304">
    <property type="entry name" value="SLT_2"/>
</dbReference>
<dbReference type="Pfam" id="PF13406">
    <property type="entry name" value="SLT_2"/>
    <property type="match status" value="1"/>
</dbReference>
<dbReference type="CDD" id="cd13399">
    <property type="entry name" value="Slt35-like"/>
    <property type="match status" value="1"/>
</dbReference>
<reference evidence="4 5" key="1">
    <citation type="submission" date="2017-03" db="EMBL/GenBank/DDBJ databases">
        <authorList>
            <person name="Afonso C.L."/>
            <person name="Miller P.J."/>
            <person name="Scott M.A."/>
            <person name="Spackman E."/>
            <person name="Goraichik I."/>
            <person name="Dimitrov K.M."/>
            <person name="Suarez D.L."/>
            <person name="Swayne D.E."/>
        </authorList>
    </citation>
    <scope>NUCLEOTIDE SEQUENCE [LARGE SCALE GENOMIC DNA]</scope>
    <source>
        <strain evidence="4 5">CECT 7023</strain>
    </source>
</reference>
<accession>A0A1Y5T8P4</accession>
<organism evidence="4 5">
    <name type="scientific">Roseisalinus antarcticus</name>
    <dbReference type="NCBI Taxonomy" id="254357"/>
    <lineage>
        <taxon>Bacteria</taxon>
        <taxon>Pseudomonadati</taxon>
        <taxon>Pseudomonadota</taxon>
        <taxon>Alphaproteobacteria</taxon>
        <taxon>Rhodobacterales</taxon>
        <taxon>Roseobacteraceae</taxon>
        <taxon>Roseisalinus</taxon>
    </lineage>
</organism>
<dbReference type="SUPFAM" id="SSF47090">
    <property type="entry name" value="PGBD-like"/>
    <property type="match status" value="1"/>
</dbReference>
<keyword evidence="4" id="KW-0456">Lyase</keyword>
<dbReference type="PANTHER" id="PTHR30163:SF8">
    <property type="entry name" value="LYTIC MUREIN TRANSGLYCOSYLASE"/>
    <property type="match status" value="1"/>
</dbReference>
<feature type="domain" description="Peptidoglycan binding-like" evidence="2">
    <location>
        <begin position="355"/>
        <end position="411"/>
    </location>
</feature>
<dbReference type="InterPro" id="IPR036366">
    <property type="entry name" value="PGBDSf"/>
</dbReference>
<dbReference type="SUPFAM" id="SSF53955">
    <property type="entry name" value="Lysozyme-like"/>
    <property type="match status" value="1"/>
</dbReference>
<protein>
    <submittedName>
        <fullName evidence="4">Membrane-bound lytic murein transglycosylase B</fullName>
        <ecNumber evidence="4">4.2.2.-</ecNumber>
    </submittedName>
</protein>
<dbReference type="EC" id="4.2.2.-" evidence="4"/>
<keyword evidence="1" id="KW-0732">Signal</keyword>
<evidence type="ECO:0000313" key="4">
    <source>
        <dbReference type="EMBL" id="SLN58246.1"/>
    </source>
</evidence>
<dbReference type="InterPro" id="IPR036365">
    <property type="entry name" value="PGBD-like_sf"/>
</dbReference>
<dbReference type="Pfam" id="PF01471">
    <property type="entry name" value="PG_binding_1"/>
    <property type="match status" value="1"/>
</dbReference>
<dbReference type="GO" id="GO:0009253">
    <property type="term" value="P:peptidoglycan catabolic process"/>
    <property type="evidence" value="ECO:0007669"/>
    <property type="project" value="TreeGrafter"/>
</dbReference>
<name>A0A1Y5T8P4_9RHOB</name>
<dbReference type="RefSeq" id="WP_085879497.1">
    <property type="nucleotide sequence ID" value="NZ_FWFZ01000013.1"/>
</dbReference>
<dbReference type="InterPro" id="IPR002477">
    <property type="entry name" value="Peptidoglycan-bd-like"/>
</dbReference>
<dbReference type="Gene3D" id="1.10.101.10">
    <property type="entry name" value="PGBD-like superfamily/PGBD"/>
    <property type="match status" value="1"/>
</dbReference>
<gene>
    <name evidence="4" type="primary">mltB_4</name>
    <name evidence="4" type="ORF">ROA7023_02665</name>
</gene>
<feature type="signal peptide" evidence="1">
    <location>
        <begin position="1"/>
        <end position="21"/>
    </location>
</feature>
<dbReference type="GO" id="GO:0008933">
    <property type="term" value="F:peptidoglycan lytic transglycosylase activity"/>
    <property type="evidence" value="ECO:0007669"/>
    <property type="project" value="TreeGrafter"/>
</dbReference>
<dbReference type="FunFam" id="1.10.8.350:FF:000001">
    <property type="entry name" value="Lytic murein transglycosylase B"/>
    <property type="match status" value="1"/>
</dbReference>
<proteinExistence type="predicted"/>
<feature type="chain" id="PRO_5012260870" evidence="1">
    <location>
        <begin position="22"/>
        <end position="412"/>
    </location>
</feature>
<dbReference type="NCBIfam" id="TIGR02283">
    <property type="entry name" value="MltB_2"/>
    <property type="match status" value="1"/>
</dbReference>
<evidence type="ECO:0000256" key="1">
    <source>
        <dbReference type="SAM" id="SignalP"/>
    </source>
</evidence>
<dbReference type="InterPro" id="IPR023346">
    <property type="entry name" value="Lysozyme-like_dom_sf"/>
</dbReference>
<feature type="domain" description="Transglycosylase SLT" evidence="3">
    <location>
        <begin position="43"/>
        <end position="334"/>
    </location>
</feature>
<dbReference type="PANTHER" id="PTHR30163">
    <property type="entry name" value="MEMBRANE-BOUND LYTIC MUREIN TRANSGLYCOSYLASE B"/>
    <property type="match status" value="1"/>
</dbReference>
<keyword evidence="5" id="KW-1185">Reference proteome</keyword>
<evidence type="ECO:0000259" key="3">
    <source>
        <dbReference type="Pfam" id="PF13406"/>
    </source>
</evidence>
<dbReference type="Gene3D" id="1.10.530.10">
    <property type="match status" value="1"/>
</dbReference>
<dbReference type="InterPro" id="IPR011970">
    <property type="entry name" value="MltB_2"/>
</dbReference>
<sequence>MRQTIAMILAMGLALPAAGHAQGALGNLAEETSVRDGEIGEGQFQTWLSGFRDRALERGLTEATLDRALAGVSYQSDIIALDRNQAEFVKPIWTYLDTAVSDLRVSNGRAAVAEHGALLDRIEDRYGVDRHVVAAIWGLESAYGTFRGRTDTLSALATLAADSRRGAFFEGQLIAALRILQAGDARSGDLRGSWAGAMGHTQFMPTSYLAYAVDWDGDGRRNIWGDDPADALASTAAYLARFGWVPGQPWGVEVRLPEEFDYLLADRDVTRMPSQWAEIGIVATDGTSVPDHGSASILLPAGHEGAAFMIFDNFAAIEHYNTADAYVVAVGYLASRIAGGPELEAPWPRHLRGLSGDERFELQQLLTDAGFSTQGVDGKIGPNTVDAIRAYQVAEGLLPDGYASTTLLDRLR</sequence>
<dbReference type="EMBL" id="FWFZ01000013">
    <property type="protein sequence ID" value="SLN58246.1"/>
    <property type="molecule type" value="Genomic_DNA"/>
</dbReference>
<dbReference type="AlphaFoldDB" id="A0A1Y5T8P4"/>
<dbReference type="OrthoDB" id="9808544at2"/>
<dbReference type="Proteomes" id="UP000193900">
    <property type="component" value="Unassembled WGS sequence"/>
</dbReference>
<evidence type="ECO:0000259" key="2">
    <source>
        <dbReference type="Pfam" id="PF01471"/>
    </source>
</evidence>
<dbReference type="InterPro" id="IPR043426">
    <property type="entry name" value="MltB-like"/>
</dbReference>
<evidence type="ECO:0000313" key="5">
    <source>
        <dbReference type="Proteomes" id="UP000193900"/>
    </source>
</evidence>
<dbReference type="Gene3D" id="1.10.8.350">
    <property type="entry name" value="Bacterial muramidase"/>
    <property type="match status" value="1"/>
</dbReference>